<proteinExistence type="inferred from homology"/>
<evidence type="ECO:0000256" key="4">
    <source>
        <dbReference type="ARBA" id="ARBA00022670"/>
    </source>
</evidence>
<dbReference type="Proteomes" id="UP000001382">
    <property type="component" value="Chromosome"/>
</dbReference>
<keyword evidence="8" id="KW-0862">Zinc</keyword>
<dbReference type="eggNOG" id="COG4412">
    <property type="taxonomic scope" value="Bacteria"/>
</dbReference>
<feature type="active site" description="Proton donor/acceptor" evidence="14">
    <location>
        <position position="411"/>
    </location>
</feature>
<keyword evidence="9" id="KW-0482">Metalloprotease</keyword>
<evidence type="ECO:0000256" key="7">
    <source>
        <dbReference type="ARBA" id="ARBA00022801"/>
    </source>
</evidence>
<keyword evidence="5" id="KW-0479">Metal-binding</keyword>
<dbReference type="InterPro" id="IPR057246">
    <property type="entry name" value="CARBOXYPEPT_ZN_1"/>
</dbReference>
<dbReference type="GO" id="GO:0008270">
    <property type="term" value="F:zinc ion binding"/>
    <property type="evidence" value="ECO:0007669"/>
    <property type="project" value="InterPro"/>
</dbReference>
<evidence type="ECO:0000256" key="5">
    <source>
        <dbReference type="ARBA" id="ARBA00022723"/>
    </source>
</evidence>
<keyword evidence="6" id="KW-0732">Signal</keyword>
<dbReference type="InterPro" id="IPR033810">
    <property type="entry name" value="Carboxypeptidase_T"/>
</dbReference>
<evidence type="ECO:0000256" key="10">
    <source>
        <dbReference type="ARBA" id="ARBA00050859"/>
    </source>
</evidence>
<dbReference type="PANTHER" id="PTHR11705">
    <property type="entry name" value="PROTEASE FAMILY M14 CARBOXYPEPTIDASE A,B"/>
    <property type="match status" value="1"/>
</dbReference>
<gene>
    <name evidence="17" type="ordered locus">Gobs_2489</name>
</gene>
<keyword evidence="18" id="KW-1185">Reference proteome</keyword>
<dbReference type="InterPro" id="IPR000834">
    <property type="entry name" value="Peptidase_M14"/>
</dbReference>
<reference evidence="18" key="2">
    <citation type="submission" date="2010-01" db="EMBL/GenBank/DDBJ databases">
        <title>The complete genome of Geodermatophilus obscurus DSM 43160.</title>
        <authorList>
            <consortium name="US DOE Joint Genome Institute (JGI-PGF)"/>
            <person name="Lucas S."/>
            <person name="Copeland A."/>
            <person name="Lapidus A."/>
            <person name="Glavina del Rio T."/>
            <person name="Dalin E."/>
            <person name="Tice H."/>
            <person name="Bruce D."/>
            <person name="Goodwin L."/>
            <person name="Pitluck S."/>
            <person name="Kyrpides N."/>
            <person name="Mavromatis K."/>
            <person name="Ivanova N."/>
            <person name="Munk A.C."/>
            <person name="Brettin T."/>
            <person name="Detter J.C."/>
            <person name="Han C."/>
            <person name="Larimer F."/>
            <person name="Land M."/>
            <person name="Hauser L."/>
            <person name="Markowitz V."/>
            <person name="Cheng J.-F."/>
            <person name="Hugenholtz P."/>
            <person name="Woyke T."/>
            <person name="Wu D."/>
            <person name="Jando M."/>
            <person name="Schneider S."/>
            <person name="Klenk H.-P."/>
            <person name="Eisen J.A."/>
        </authorList>
    </citation>
    <scope>NUCLEOTIDE SEQUENCE [LARGE SCALE GENOMIC DNA]</scope>
    <source>
        <strain evidence="18">ATCC 25078 / DSM 43160 / JCM 3152 / KCC A-0152 / KCTC 9177 / NBRC 13315 / NRRL B-3577 / G-20</strain>
    </source>
</reference>
<dbReference type="AlphaFoldDB" id="D2S4H0"/>
<name>D2S4H0_GEOOG</name>
<dbReference type="GO" id="GO:0004181">
    <property type="term" value="F:metallocarboxypeptidase activity"/>
    <property type="evidence" value="ECO:0007669"/>
    <property type="project" value="InterPro"/>
</dbReference>
<feature type="domain" description="Peptidase M14" evidence="16">
    <location>
        <begin position="145"/>
        <end position="439"/>
    </location>
</feature>
<dbReference type="PROSITE" id="PS52035">
    <property type="entry name" value="PEPTIDASE_M14"/>
    <property type="match status" value="1"/>
</dbReference>
<reference evidence="17 18" key="1">
    <citation type="journal article" date="2010" name="Stand. Genomic Sci.">
        <title>Complete genome sequence of Geodermatophilus obscurus type strain (G-20).</title>
        <authorList>
            <person name="Ivanova N."/>
            <person name="Sikorski J."/>
            <person name="Jando M."/>
            <person name="Munk C."/>
            <person name="Lapidus A."/>
            <person name="Glavina Del Rio T."/>
            <person name="Copeland A."/>
            <person name="Tice H."/>
            <person name="Cheng J.-F."/>
            <person name="Lucas S."/>
            <person name="Chen F."/>
            <person name="Nolan M."/>
            <person name="Bruce D."/>
            <person name="Goodwin L."/>
            <person name="Pitluck S."/>
            <person name="Mavromatis K."/>
            <person name="Mikhailova N."/>
            <person name="Pati A."/>
            <person name="Chen A."/>
            <person name="Palaniappan K."/>
            <person name="Land M."/>
            <person name="Hauser L."/>
            <person name="Chang Y.-J."/>
            <person name="Jeffries C.D."/>
            <person name="Meincke L."/>
            <person name="Brettin T."/>
            <person name="Detter J.C."/>
            <person name="Detter J.C."/>
            <person name="Rohde M."/>
            <person name="Goeker M."/>
            <person name="Bristow J."/>
            <person name="Eisen J.A."/>
            <person name="Markowitz V."/>
            <person name="Hugenholtz P."/>
            <person name="Kyrpides N.C."/>
            <person name="Klenk H.-P."/>
        </authorList>
    </citation>
    <scope>NUCLEOTIDE SEQUENCE [LARGE SCALE GENOMIC DNA]</scope>
    <source>
        <strain evidence="18">ATCC 25078 / DSM 43160 / JCM 3152 / KCC A-0152 / KCTC 9177 / NBRC 13315 / NRRL B-3577 / G-20</strain>
    </source>
</reference>
<comment type="catalytic activity">
    <reaction evidence="10">
        <text>Releases a C-terminal residue, which may be hydrophobic or positively charged.</text>
        <dbReference type="EC" id="3.4.17.18"/>
    </reaction>
</comment>
<comment type="function">
    <text evidence="11">Carboxypeptidase that possesses the specificities of both mammalian Cpase A and B. Thus shows broad substrate specificity, being able to cleave Cbz-Gly-Leu, Cbz-Gly-Val, Cbz-Gly-Phe, Cbz-Gly-Lys and Bz-Gly-Arg in vitro.</text>
</comment>
<organism evidence="17 18">
    <name type="scientific">Geodermatophilus obscurus (strain ATCC 25078 / DSM 43160 / JCM 3152 / CCUG 61914 / KCC A-0152 / KCTC 9177 / NBRC 13315 / NRRL B-3577 / G-20)</name>
    <dbReference type="NCBI Taxonomy" id="526225"/>
    <lineage>
        <taxon>Bacteria</taxon>
        <taxon>Bacillati</taxon>
        <taxon>Actinomycetota</taxon>
        <taxon>Actinomycetes</taxon>
        <taxon>Geodermatophilales</taxon>
        <taxon>Geodermatophilaceae</taxon>
        <taxon>Geodermatophilus</taxon>
    </lineage>
</organism>
<evidence type="ECO:0000256" key="13">
    <source>
        <dbReference type="ARBA" id="ARBA00074273"/>
    </source>
</evidence>
<evidence type="ECO:0000256" key="11">
    <source>
        <dbReference type="ARBA" id="ARBA00055464"/>
    </source>
</evidence>
<dbReference type="GO" id="GO:0005615">
    <property type="term" value="C:extracellular space"/>
    <property type="evidence" value="ECO:0007669"/>
    <property type="project" value="TreeGrafter"/>
</dbReference>
<evidence type="ECO:0000313" key="18">
    <source>
        <dbReference type="Proteomes" id="UP000001382"/>
    </source>
</evidence>
<dbReference type="CDD" id="cd03859">
    <property type="entry name" value="M14_CPT"/>
    <property type="match status" value="1"/>
</dbReference>
<dbReference type="PRINTS" id="PR00765">
    <property type="entry name" value="CRBOXYPTASEA"/>
</dbReference>
<dbReference type="eggNOG" id="COG2866">
    <property type="taxonomic scope" value="Bacteria"/>
</dbReference>
<dbReference type="GO" id="GO:0006508">
    <property type="term" value="P:proteolysis"/>
    <property type="evidence" value="ECO:0007669"/>
    <property type="project" value="UniProtKB-KW"/>
</dbReference>
<dbReference type="Pfam" id="PF20773">
    <property type="entry name" value="InhA-like_MAM"/>
    <property type="match status" value="1"/>
</dbReference>
<dbReference type="Pfam" id="PF00246">
    <property type="entry name" value="Peptidase_M14"/>
    <property type="match status" value="1"/>
</dbReference>
<keyword evidence="3 17" id="KW-0121">Carboxypeptidase</keyword>
<dbReference type="KEGG" id="gob:Gobs_2489"/>
<feature type="region of interest" description="Disordered" evidence="15">
    <location>
        <begin position="276"/>
        <end position="322"/>
    </location>
</feature>
<evidence type="ECO:0000256" key="1">
    <source>
        <dbReference type="ARBA" id="ARBA00001947"/>
    </source>
</evidence>
<dbReference type="PANTHER" id="PTHR11705:SF143">
    <property type="entry name" value="SLL0236 PROTEIN"/>
    <property type="match status" value="1"/>
</dbReference>
<evidence type="ECO:0000256" key="12">
    <source>
        <dbReference type="ARBA" id="ARBA00066554"/>
    </source>
</evidence>
<accession>D2S4H0</accession>
<dbReference type="EC" id="3.4.17.18" evidence="12"/>
<dbReference type="SMART" id="SM00631">
    <property type="entry name" value="Zn_pept"/>
    <property type="match status" value="1"/>
</dbReference>
<evidence type="ECO:0000256" key="6">
    <source>
        <dbReference type="ARBA" id="ARBA00022729"/>
    </source>
</evidence>
<evidence type="ECO:0000256" key="8">
    <source>
        <dbReference type="ARBA" id="ARBA00022833"/>
    </source>
</evidence>
<keyword evidence="4" id="KW-0645">Protease</keyword>
<evidence type="ECO:0000313" key="17">
    <source>
        <dbReference type="EMBL" id="ADB75160.1"/>
    </source>
</evidence>
<evidence type="ECO:0000256" key="14">
    <source>
        <dbReference type="PROSITE-ProRule" id="PRU01379"/>
    </source>
</evidence>
<sequence>MNVPSHADPVQAFVSRSPCHAVWTVDMVLTVERFRGRPVPALLVLLLALGMLAGTGTTAHAGPASGGEGSVAYTGELTPEQLDLVLDSGLDRREVLTAPGAAPGSVRVEVVLGERRADALMAQGVPLQARTATAQTSATTAGVFRPWSGAGGLREEFVALAAAHPDLVEQVVIGRSVTGQEILAFKVTTDAPRVPDGHRPAVLYVSTQHAREWITPEMTRRLMRHVLDGYRTDTGLRELLERTELWFVPVANPDGYDHTFSTDRLWRKNLQDNDGDGVITEVDGVDPNRNFPTRWGYDDEGSSPSPDSEAYRGPAPSSEPETRALDGLMRRVGFEFLVNYHSAAELLLYGTGWQVATPTPDDVVYEALAGDDADPAVPGYDPDISAELYTTNGETTEHAQEAYGTLAFTPEMATCQTASAADPGDAFEPDACGSVFEFPDSEPLVQAEFDKNLPFALAVARSAQDPSNPVSVVGRTVPDFVLDPFPVSYGTPQTVAVTARRDLRDVELRYRVDGGPEERATVREWAGGERYGDEGDTYYAEFRGEVRGARVGQDVEVWFTGVRPGLGPVTSERFGYTVEHDGGSVVVLANEDYEGFNPGEPGATTAPRYAQQYVDALTDAGVDSAVWDVSAQGVPHDLGVLGHFHSVVWYLGDNRLTQDAEDVLTDVLGAPLEDAAVAERQQFLTLAVRDYLNGGGTLALAGETAGYHGALGTGLGGVYYGLDGAPDQDCVVTADPFSDCLLLADDFVQYYLGAFTRSPRAAPEFLDGTGAPIGGTSTELAATPSNPIDEAGTFLPTSAVLPPNRFPQFASAVSGEYRGGPPGNLETFEGDWFAAAAHADSSYMRLSRTVDLTGVPAAQTPTLEFALSHDVETGYDNVIVEARPVGTDDWTTLPEVGGLSDSEPPTGCETGLLLQRHPFLSHYLTGGDTCQPTGTTGAWHRITGTSAGWQQVGFDLSAYGGGQVEVAISYVTDPAVGGAGVFVDRTRLVIGGTAADPQGFETDLAPWTVPSAPAGSPTNVGDFVRAQSQVGAAITTEDTVLLGFGIEQVPDPAARAALLGGIVRGLTSASPTAG</sequence>
<comment type="cofactor">
    <cofactor evidence="1">
        <name>Zn(2+)</name>
        <dbReference type="ChEBI" id="CHEBI:29105"/>
    </cofactor>
</comment>
<evidence type="ECO:0000256" key="9">
    <source>
        <dbReference type="ARBA" id="ARBA00023049"/>
    </source>
</evidence>
<evidence type="ECO:0000259" key="16">
    <source>
        <dbReference type="PROSITE" id="PS52035"/>
    </source>
</evidence>
<dbReference type="FunFam" id="3.40.630.10:FF:000084">
    <property type="entry name" value="Carboxypeptidase B2"/>
    <property type="match status" value="1"/>
</dbReference>
<dbReference type="STRING" id="526225.Gobs_2489"/>
<evidence type="ECO:0000256" key="3">
    <source>
        <dbReference type="ARBA" id="ARBA00022645"/>
    </source>
</evidence>
<dbReference type="SUPFAM" id="SSF53187">
    <property type="entry name" value="Zn-dependent exopeptidases"/>
    <property type="match status" value="1"/>
</dbReference>
<protein>
    <recommendedName>
        <fullName evidence="13">Zinc carboxypeptidase</fullName>
        <ecNumber evidence="12">3.4.17.18</ecNumber>
    </recommendedName>
</protein>
<keyword evidence="7" id="KW-0378">Hydrolase</keyword>
<dbReference type="PROSITE" id="PS00132">
    <property type="entry name" value="CARBOXYPEPT_ZN_1"/>
    <property type="match status" value="1"/>
</dbReference>
<evidence type="ECO:0000256" key="15">
    <source>
        <dbReference type="SAM" id="MobiDB-lite"/>
    </source>
</evidence>
<dbReference type="Gene3D" id="3.40.630.10">
    <property type="entry name" value="Zn peptidases"/>
    <property type="match status" value="1"/>
</dbReference>
<dbReference type="EMBL" id="CP001867">
    <property type="protein sequence ID" value="ADB75160.1"/>
    <property type="molecule type" value="Genomic_DNA"/>
</dbReference>
<evidence type="ECO:0000256" key="2">
    <source>
        <dbReference type="ARBA" id="ARBA00005988"/>
    </source>
</evidence>
<dbReference type="HOGENOM" id="CLU_012481_0_0_11"/>
<comment type="similarity">
    <text evidence="2 14">Belongs to the peptidase M14 family.</text>
</comment>